<dbReference type="AlphaFoldDB" id="A0A557QYL2"/>
<name>A0A557QYL2_9RHOO</name>
<keyword evidence="4" id="KW-1185">Reference proteome</keyword>
<feature type="region of interest" description="Disordered" evidence="1">
    <location>
        <begin position="220"/>
        <end position="260"/>
    </location>
</feature>
<protein>
    <submittedName>
        <fullName evidence="3">TIR domain-containing protein</fullName>
    </submittedName>
</protein>
<dbReference type="InterPro" id="IPR000157">
    <property type="entry name" value="TIR_dom"/>
</dbReference>
<dbReference type="Proteomes" id="UP000319502">
    <property type="component" value="Unassembled WGS sequence"/>
</dbReference>
<dbReference type="Gene3D" id="2.60.40.10">
    <property type="entry name" value="Immunoglobulins"/>
    <property type="match status" value="1"/>
</dbReference>
<dbReference type="Gene3D" id="2.40.360.20">
    <property type="match status" value="1"/>
</dbReference>
<dbReference type="Gene3D" id="3.40.50.10140">
    <property type="entry name" value="Toll/interleukin-1 receptor homology (TIR) domain"/>
    <property type="match status" value="1"/>
</dbReference>
<evidence type="ECO:0000256" key="1">
    <source>
        <dbReference type="SAM" id="MobiDB-lite"/>
    </source>
</evidence>
<dbReference type="Pfam" id="PF13676">
    <property type="entry name" value="TIR_2"/>
    <property type="match status" value="1"/>
</dbReference>
<organism evidence="3 4">
    <name type="scientific">Denitromonas halophila</name>
    <dbReference type="NCBI Taxonomy" id="1629404"/>
    <lineage>
        <taxon>Bacteria</taxon>
        <taxon>Pseudomonadati</taxon>
        <taxon>Pseudomonadota</taxon>
        <taxon>Betaproteobacteria</taxon>
        <taxon>Rhodocyclales</taxon>
        <taxon>Zoogloeaceae</taxon>
        <taxon>Denitromonas</taxon>
    </lineage>
</organism>
<feature type="domain" description="TIR" evidence="2">
    <location>
        <begin position="5"/>
        <end position="149"/>
    </location>
</feature>
<gene>
    <name evidence="3" type="ORF">FHP91_06265</name>
</gene>
<dbReference type="EMBL" id="VMNK01000005">
    <property type="protein sequence ID" value="TVO58004.1"/>
    <property type="molecule type" value="Genomic_DNA"/>
</dbReference>
<evidence type="ECO:0000259" key="2">
    <source>
        <dbReference type="PROSITE" id="PS50104"/>
    </source>
</evidence>
<feature type="compositionally biased region" description="Pro residues" evidence="1">
    <location>
        <begin position="389"/>
        <end position="401"/>
    </location>
</feature>
<feature type="region of interest" description="Disordered" evidence="1">
    <location>
        <begin position="369"/>
        <end position="402"/>
    </location>
</feature>
<evidence type="ECO:0000313" key="4">
    <source>
        <dbReference type="Proteomes" id="UP000319502"/>
    </source>
</evidence>
<evidence type="ECO:0000313" key="3">
    <source>
        <dbReference type="EMBL" id="TVO58004.1"/>
    </source>
</evidence>
<feature type="region of interest" description="Disordered" evidence="1">
    <location>
        <begin position="456"/>
        <end position="489"/>
    </location>
</feature>
<reference evidence="3 4" key="1">
    <citation type="submission" date="2019-07" db="EMBL/GenBank/DDBJ databases">
        <title>The pathways for chlorine oxyanion respiration interact through the shared metabolite chlorate.</title>
        <authorList>
            <person name="Barnum T.P."/>
            <person name="Cheng Y."/>
            <person name="Hill K.A."/>
            <person name="Lucas L.N."/>
            <person name="Carlson H.K."/>
            <person name="Coates J.D."/>
        </authorList>
    </citation>
    <scope>NUCLEOTIDE SEQUENCE [LARGE SCALE GENOMIC DNA]</scope>
    <source>
        <strain evidence="3 4">SFB-3</strain>
    </source>
</reference>
<accession>A0A557QYL2</accession>
<dbReference type="InterPro" id="IPR013783">
    <property type="entry name" value="Ig-like_fold"/>
</dbReference>
<dbReference type="RefSeq" id="WP_144308780.1">
    <property type="nucleotide sequence ID" value="NZ_VMNK01000005.1"/>
</dbReference>
<feature type="compositionally biased region" description="Pro residues" evidence="1">
    <location>
        <begin position="238"/>
        <end position="259"/>
    </location>
</feature>
<sequence length="676" mass="72214">MRAASVDGIFISYRRDDSAGYAGRLYDRLAGHFGAGRVFMDVEGIEPGTDFVDAIENAVASCRVLIVLIGDEWLSTTDANGRRRLDDPHDFIRLETRAALARDIRVVPVLLDRAPMPAYEALPEDLRPLVRRQAVELNHKQWEATSGELIRTLEKILHTGDAPTPIPSAAPEPAAPPPITPAPPAVTPASPAKHRGRWGALAALVVAAVGTWLWLNRDTPHPPATPASTPPAAEAPVPEAPVPEAPVPEAPVPEAPVPEAPAAEAPAPVAHLVAEHKEGRFDAIALGKTATLELKLRNTGQAPAALKSTLTDNAHSSFRIIVDTCGDSLRAGGGCSYTVAFSPAEAGKHLAALHVSQLEGEPLQWQLSGEAEAPPAPTPPAPVAVSTPAPAPAPQSPPAPAAPRILSLDARAESDGATICYRVENSTQLSLTPRPGALPTAARNCVKVPLSTPATLTLTATGPGGSTRQKVLATPKPPPPAPVVSAHPQPGETWIYRTRGKWPTSPARTLQFTTDRVDGNTVYENMSVLAPKPARAVLRRSPGTQATVVDWGDIGWEFSPWMGAFDPPTNSGRWRGISTPKLEGRWGDWSTVAKVDDRERVRVPAGSFDTVRIEVWSTRLATGGSAMRDIEPTTVHFDVWYAPEAKRYVKMVRTTKAASNAEIEEDIFELVEIRAR</sequence>
<dbReference type="GO" id="GO:0007165">
    <property type="term" value="P:signal transduction"/>
    <property type="evidence" value="ECO:0007669"/>
    <property type="project" value="InterPro"/>
</dbReference>
<comment type="caution">
    <text evidence="3">The sequence shown here is derived from an EMBL/GenBank/DDBJ whole genome shotgun (WGS) entry which is preliminary data.</text>
</comment>
<dbReference type="SUPFAM" id="SSF52200">
    <property type="entry name" value="Toll/Interleukin receptor TIR domain"/>
    <property type="match status" value="1"/>
</dbReference>
<proteinExistence type="predicted"/>
<dbReference type="InterPro" id="IPR035897">
    <property type="entry name" value="Toll_tir_struct_dom_sf"/>
</dbReference>
<dbReference type="OrthoDB" id="574237at2"/>
<dbReference type="PROSITE" id="PS50104">
    <property type="entry name" value="TIR"/>
    <property type="match status" value="1"/>
</dbReference>